<dbReference type="InterPro" id="IPR000064">
    <property type="entry name" value="NLP_P60_dom"/>
</dbReference>
<dbReference type="Pfam" id="PF18348">
    <property type="entry name" value="SH3_16"/>
    <property type="match status" value="1"/>
</dbReference>
<protein>
    <submittedName>
        <fullName evidence="6">Hydrolase Nlp/P60</fullName>
    </submittedName>
</protein>
<evidence type="ECO:0000313" key="6">
    <source>
        <dbReference type="EMBL" id="SOS75266.1"/>
    </source>
</evidence>
<accession>A0A2H1YIC9</accession>
<dbReference type="Gene3D" id="2.30.30.40">
    <property type="entry name" value="SH3 Domains"/>
    <property type="match status" value="1"/>
</dbReference>
<dbReference type="GO" id="GO:0008234">
    <property type="term" value="F:cysteine-type peptidase activity"/>
    <property type="evidence" value="ECO:0007669"/>
    <property type="project" value="UniProtKB-KW"/>
</dbReference>
<evidence type="ECO:0000256" key="4">
    <source>
        <dbReference type="ARBA" id="ARBA00022807"/>
    </source>
</evidence>
<dbReference type="SUPFAM" id="SSF54001">
    <property type="entry name" value="Cysteine proteinases"/>
    <property type="match status" value="1"/>
</dbReference>
<dbReference type="RefSeq" id="WP_193699673.1">
    <property type="nucleotide sequence ID" value="NZ_JAJGWS010000002.1"/>
</dbReference>
<dbReference type="PANTHER" id="PTHR47053">
    <property type="entry name" value="MUREIN DD-ENDOPEPTIDASE MEPH-RELATED"/>
    <property type="match status" value="1"/>
</dbReference>
<keyword evidence="7" id="KW-1185">Reference proteome</keyword>
<gene>
    <name evidence="6" type="ORF">TNO020_440036</name>
</gene>
<keyword evidence="2" id="KW-0645">Protease</keyword>
<organism evidence="6 7">
    <name type="scientific">Tenacibaculum piscium</name>
    <dbReference type="NCBI Taxonomy" id="1458515"/>
    <lineage>
        <taxon>Bacteria</taxon>
        <taxon>Pseudomonadati</taxon>
        <taxon>Bacteroidota</taxon>
        <taxon>Flavobacteriia</taxon>
        <taxon>Flavobacteriales</taxon>
        <taxon>Flavobacteriaceae</taxon>
        <taxon>Tenacibaculum</taxon>
    </lineage>
</organism>
<evidence type="ECO:0000259" key="5">
    <source>
        <dbReference type="PROSITE" id="PS51935"/>
    </source>
</evidence>
<keyword evidence="4" id="KW-0788">Thiol protease</keyword>
<dbReference type="InterPro" id="IPR041382">
    <property type="entry name" value="SH3_16"/>
</dbReference>
<dbReference type="Pfam" id="PF00877">
    <property type="entry name" value="NLPC_P60"/>
    <property type="match status" value="1"/>
</dbReference>
<dbReference type="EMBL" id="OENF01000039">
    <property type="protein sequence ID" value="SOS75266.1"/>
    <property type="molecule type" value="Genomic_DNA"/>
</dbReference>
<reference evidence="7" key="1">
    <citation type="submission" date="2017-11" db="EMBL/GenBank/DDBJ databases">
        <authorList>
            <person name="Duchaud E."/>
        </authorList>
    </citation>
    <scope>NUCLEOTIDE SEQUENCE [LARGE SCALE GENOMIC DNA]</scope>
    <source>
        <strain evidence="7">Tenacibaculum sp. TNO020</strain>
    </source>
</reference>
<name>A0A2H1YIC9_9FLAO</name>
<dbReference type="PANTHER" id="PTHR47053:SF1">
    <property type="entry name" value="MUREIN DD-ENDOPEPTIDASE MEPH-RELATED"/>
    <property type="match status" value="1"/>
</dbReference>
<evidence type="ECO:0000313" key="7">
    <source>
        <dbReference type="Proteomes" id="UP000234211"/>
    </source>
</evidence>
<sequence>MSFSLSFGICNLSSIPMRFEANDTSEMVNQVLFGEHFKVLEKKDNWTKIELAFDKYQGFIDTKQYQEISQEIYNNLSSEEHKNYSGDFINLVDFEDDFYLDFENDNSKNQQKLTIPLGARLPFLKDGEFNIKLKKYTYQGKIYDKKQDITKTAMLFLNVPYLWGGKSVFGIDCSGFTQMVYKLCGYTLLRDASQQATQGTSVSFIEESKTGDVAFFDTCFDTSFDDEKSAKITHVGIILDNNTIIHAHGKVRIDTLDHNGIYNTDSKKYTHKLRIIKRFIS</sequence>
<dbReference type="AlphaFoldDB" id="A0A2H1YIC9"/>
<keyword evidence="3 6" id="KW-0378">Hydrolase</keyword>
<dbReference type="PROSITE" id="PS51935">
    <property type="entry name" value="NLPC_P60"/>
    <property type="match status" value="1"/>
</dbReference>
<evidence type="ECO:0000256" key="2">
    <source>
        <dbReference type="ARBA" id="ARBA00022670"/>
    </source>
</evidence>
<evidence type="ECO:0000256" key="3">
    <source>
        <dbReference type="ARBA" id="ARBA00022801"/>
    </source>
</evidence>
<proteinExistence type="inferred from homology"/>
<dbReference type="GO" id="GO:0006508">
    <property type="term" value="P:proteolysis"/>
    <property type="evidence" value="ECO:0007669"/>
    <property type="project" value="UniProtKB-KW"/>
</dbReference>
<dbReference type="InterPro" id="IPR051202">
    <property type="entry name" value="Peptidase_C40"/>
</dbReference>
<evidence type="ECO:0000256" key="1">
    <source>
        <dbReference type="ARBA" id="ARBA00007074"/>
    </source>
</evidence>
<comment type="similarity">
    <text evidence="1">Belongs to the peptidase C40 family.</text>
</comment>
<dbReference type="InterPro" id="IPR038765">
    <property type="entry name" value="Papain-like_cys_pep_sf"/>
</dbReference>
<dbReference type="Gene3D" id="3.90.1720.10">
    <property type="entry name" value="endopeptidase domain like (from Nostoc punctiforme)"/>
    <property type="match status" value="1"/>
</dbReference>
<dbReference type="Proteomes" id="UP000234211">
    <property type="component" value="Unassembled WGS sequence"/>
</dbReference>
<feature type="domain" description="NlpC/P60" evidence="5">
    <location>
        <begin position="143"/>
        <end position="280"/>
    </location>
</feature>